<accession>A0AAV4GXK3</accession>
<gene>
    <name evidence="2" type="ORF">ElyMa_002538700</name>
</gene>
<keyword evidence="1" id="KW-0732">Signal</keyword>
<reference evidence="2 3" key="1">
    <citation type="journal article" date="2021" name="Elife">
        <title>Chloroplast acquisition without the gene transfer in kleptoplastic sea slugs, Plakobranchus ocellatus.</title>
        <authorList>
            <person name="Maeda T."/>
            <person name="Takahashi S."/>
            <person name="Yoshida T."/>
            <person name="Shimamura S."/>
            <person name="Takaki Y."/>
            <person name="Nagai Y."/>
            <person name="Toyoda A."/>
            <person name="Suzuki Y."/>
            <person name="Arimoto A."/>
            <person name="Ishii H."/>
            <person name="Satoh N."/>
            <person name="Nishiyama T."/>
            <person name="Hasebe M."/>
            <person name="Maruyama T."/>
            <person name="Minagawa J."/>
            <person name="Obokata J."/>
            <person name="Shigenobu S."/>
        </authorList>
    </citation>
    <scope>NUCLEOTIDE SEQUENCE [LARGE SCALE GENOMIC DNA]</scope>
</reference>
<name>A0AAV4GXK3_9GAST</name>
<protein>
    <submittedName>
        <fullName evidence="2">Uncharacterized protein</fullName>
    </submittedName>
</protein>
<comment type="caution">
    <text evidence="2">The sequence shown here is derived from an EMBL/GenBank/DDBJ whole genome shotgun (WGS) entry which is preliminary data.</text>
</comment>
<evidence type="ECO:0000313" key="2">
    <source>
        <dbReference type="EMBL" id="GFR89241.1"/>
    </source>
</evidence>
<keyword evidence="3" id="KW-1185">Reference proteome</keyword>
<dbReference type="Proteomes" id="UP000762676">
    <property type="component" value="Unassembled WGS sequence"/>
</dbReference>
<sequence length="235" mass="25997">MKFVQVTVALSFVVAVAVSSPASESLVDGLLNVLGVSPNSSPDDIRHNVNASLNRLNDIVANIDVDELKESLLELKKITEPVPDQLDGLTRDQFLNGALTLLVQYKQWLSGFLADLGFNVFDPRYDVLRIQYNRAFNESYRMIVEETKDLNDDELKEFVEEEVELILSTVDNAISSLGSFDKSVIVSFIQNLQQTLGNLFLFAPNITYDQFRAVIAGNLGVLSNPLLQLAVSNSG</sequence>
<dbReference type="AlphaFoldDB" id="A0AAV4GXK3"/>
<proteinExistence type="predicted"/>
<feature type="chain" id="PRO_5044022510" evidence="1">
    <location>
        <begin position="20"/>
        <end position="235"/>
    </location>
</feature>
<evidence type="ECO:0000313" key="3">
    <source>
        <dbReference type="Proteomes" id="UP000762676"/>
    </source>
</evidence>
<feature type="signal peptide" evidence="1">
    <location>
        <begin position="1"/>
        <end position="19"/>
    </location>
</feature>
<evidence type="ECO:0000256" key="1">
    <source>
        <dbReference type="SAM" id="SignalP"/>
    </source>
</evidence>
<organism evidence="2 3">
    <name type="scientific">Elysia marginata</name>
    <dbReference type="NCBI Taxonomy" id="1093978"/>
    <lineage>
        <taxon>Eukaryota</taxon>
        <taxon>Metazoa</taxon>
        <taxon>Spiralia</taxon>
        <taxon>Lophotrochozoa</taxon>
        <taxon>Mollusca</taxon>
        <taxon>Gastropoda</taxon>
        <taxon>Heterobranchia</taxon>
        <taxon>Euthyneura</taxon>
        <taxon>Panpulmonata</taxon>
        <taxon>Sacoglossa</taxon>
        <taxon>Placobranchoidea</taxon>
        <taxon>Plakobranchidae</taxon>
        <taxon>Elysia</taxon>
    </lineage>
</organism>
<dbReference type="EMBL" id="BMAT01005214">
    <property type="protein sequence ID" value="GFR89241.1"/>
    <property type="molecule type" value="Genomic_DNA"/>
</dbReference>